<comment type="caution">
    <text evidence="2">The sequence shown here is derived from an EMBL/GenBank/DDBJ whole genome shotgun (WGS) entry which is preliminary data.</text>
</comment>
<accession>A0A1J4V3K5</accession>
<reference evidence="2 3" key="1">
    <citation type="journal article" date="2016" name="Environ. Microbiol.">
        <title>Genomic resolution of a cold subsurface aquifer community provides metabolic insights for novel microbes adapted to high CO concentrations.</title>
        <authorList>
            <person name="Probst A.J."/>
            <person name="Castelle C.J."/>
            <person name="Singh A."/>
            <person name="Brown C.T."/>
            <person name="Anantharaman K."/>
            <person name="Sharon I."/>
            <person name="Hug L.A."/>
            <person name="Burstein D."/>
            <person name="Emerson J.B."/>
            <person name="Thomas B.C."/>
            <person name="Banfield J.F."/>
        </authorList>
    </citation>
    <scope>NUCLEOTIDE SEQUENCE [LARGE SCALE GENOMIC DNA]</scope>
    <source>
        <strain evidence="2">CG1_02_47_685</strain>
    </source>
</reference>
<name>A0A1J4V3K5_9BACT</name>
<gene>
    <name evidence="2" type="ORF">AUJ44_04025</name>
</gene>
<dbReference type="EMBL" id="MNVO01000057">
    <property type="protein sequence ID" value="OIO31740.1"/>
    <property type="molecule type" value="Genomic_DNA"/>
</dbReference>
<proteinExistence type="predicted"/>
<organism evidence="2 3">
    <name type="scientific">Candidatus Nomurabacteria bacterium CG1_02_47_685</name>
    <dbReference type="NCBI Taxonomy" id="1805282"/>
    <lineage>
        <taxon>Bacteria</taxon>
        <taxon>Candidatus Nomuraibacteriota</taxon>
    </lineage>
</organism>
<protein>
    <recommendedName>
        <fullName evidence="4">Baseplate protein J-like domain-containing protein</fullName>
    </recommendedName>
</protein>
<dbReference type="AlphaFoldDB" id="A0A1J4V3K5"/>
<evidence type="ECO:0000313" key="2">
    <source>
        <dbReference type="EMBL" id="OIO31740.1"/>
    </source>
</evidence>
<keyword evidence="1" id="KW-0472">Membrane</keyword>
<feature type="transmembrane region" description="Helical" evidence="1">
    <location>
        <begin position="49"/>
        <end position="70"/>
    </location>
</feature>
<evidence type="ECO:0000256" key="1">
    <source>
        <dbReference type="SAM" id="Phobius"/>
    </source>
</evidence>
<keyword evidence="1" id="KW-0812">Transmembrane</keyword>
<evidence type="ECO:0000313" key="3">
    <source>
        <dbReference type="Proteomes" id="UP000183206"/>
    </source>
</evidence>
<dbReference type="Proteomes" id="UP000183206">
    <property type="component" value="Unassembled WGS sequence"/>
</dbReference>
<dbReference type="STRING" id="1805282.AUJ44_04025"/>
<evidence type="ECO:0008006" key="4">
    <source>
        <dbReference type="Google" id="ProtNLM"/>
    </source>
</evidence>
<sequence length="427" mass="46961">MPKRIIRDIVDAGTASRDIVKHSRVVEPIRRKQSQHILRNESSHGAQRFGMWTLTGVVIVILVFIVAIAFSNTVVEVSPLQAEVAINGDFRAIVGVVTDGELPFRLVTVKKEASVALSATVEEQVERKAHGMIVVFNAYSANPQRLIKNTRFETTDGKIYRIDASVEVPGMTKGEGKNIPGSVEVVVYADNSGDEYNIGPTDFTIPGFKGDPRYSAFYARSKTPMTGGVRGAVKTASEESISEAREQLQATIKADLLQKINADIPNDAVVYDGGIFFRFTDGDATVLETQGESLTIAEKATAHGMIFNKKQLGIYLANRNIPTYNGASIVAHGIEDMKLIVADNMIDVENVTAVDFHLSGKLSFEWDIDEEALLNDLVGIPKANFPNVVESYPSIKRAQAIVRPFWRDTFPTEKKDIVVKKVYDTVL</sequence>
<keyword evidence="1" id="KW-1133">Transmembrane helix</keyword>